<dbReference type="FunFam" id="3.40.50.300:FF:000016">
    <property type="entry name" value="Oligopeptide ABC transporter ATP-binding component"/>
    <property type="match status" value="1"/>
</dbReference>
<dbReference type="GO" id="GO:0005886">
    <property type="term" value="C:plasma membrane"/>
    <property type="evidence" value="ECO:0007669"/>
    <property type="project" value="UniProtKB-SubCell"/>
</dbReference>
<dbReference type="EMBL" id="RJKX01000015">
    <property type="protein sequence ID" value="ROP84039.1"/>
    <property type="molecule type" value="Genomic_DNA"/>
</dbReference>
<dbReference type="InterPro" id="IPR013563">
    <property type="entry name" value="Oligopep_ABC_C"/>
</dbReference>
<evidence type="ECO:0000313" key="9">
    <source>
        <dbReference type="EMBL" id="ROP84039.1"/>
    </source>
</evidence>
<dbReference type="AlphaFoldDB" id="A0A3N1KZ14"/>
<dbReference type="InterPro" id="IPR027417">
    <property type="entry name" value="P-loop_NTPase"/>
</dbReference>
<dbReference type="NCBIfam" id="TIGR01727">
    <property type="entry name" value="oligo_HPY"/>
    <property type="match status" value="1"/>
</dbReference>
<dbReference type="InterPro" id="IPR003439">
    <property type="entry name" value="ABC_transporter-like_ATP-bd"/>
</dbReference>
<keyword evidence="7" id="KW-0472">Membrane</keyword>
<gene>
    <name evidence="9" type="ORF">EDC65_3386</name>
</gene>
<dbReference type="SUPFAM" id="SSF52540">
    <property type="entry name" value="P-loop containing nucleoside triphosphate hydrolases"/>
    <property type="match status" value="1"/>
</dbReference>
<organism evidence="9 10">
    <name type="scientific">Stella humosa</name>
    <dbReference type="NCBI Taxonomy" id="94"/>
    <lineage>
        <taxon>Bacteria</taxon>
        <taxon>Pseudomonadati</taxon>
        <taxon>Pseudomonadota</taxon>
        <taxon>Alphaproteobacteria</taxon>
        <taxon>Rhodospirillales</taxon>
        <taxon>Stellaceae</taxon>
        <taxon>Stella</taxon>
    </lineage>
</organism>
<dbReference type="Gene3D" id="3.40.50.300">
    <property type="entry name" value="P-loop containing nucleotide triphosphate hydrolases"/>
    <property type="match status" value="1"/>
</dbReference>
<dbReference type="GO" id="GO:0055085">
    <property type="term" value="P:transmembrane transport"/>
    <property type="evidence" value="ECO:0007669"/>
    <property type="project" value="UniProtKB-ARBA"/>
</dbReference>
<evidence type="ECO:0000256" key="2">
    <source>
        <dbReference type="ARBA" id="ARBA00005417"/>
    </source>
</evidence>
<comment type="subcellular location">
    <subcellularLocation>
        <location evidence="1">Cell inner membrane</location>
        <topology evidence="1">Peripheral membrane protein</topology>
    </subcellularLocation>
</comment>
<comment type="similarity">
    <text evidence="2">Belongs to the ABC transporter superfamily.</text>
</comment>
<dbReference type="RefSeq" id="WP_197735697.1">
    <property type="nucleotide sequence ID" value="NZ_AP019700.1"/>
</dbReference>
<dbReference type="PROSITE" id="PS50893">
    <property type="entry name" value="ABC_TRANSPORTER_2"/>
    <property type="match status" value="1"/>
</dbReference>
<evidence type="ECO:0000256" key="3">
    <source>
        <dbReference type="ARBA" id="ARBA00022448"/>
    </source>
</evidence>
<evidence type="ECO:0000256" key="5">
    <source>
        <dbReference type="ARBA" id="ARBA00022741"/>
    </source>
</evidence>
<dbReference type="GO" id="GO:0016887">
    <property type="term" value="F:ATP hydrolysis activity"/>
    <property type="evidence" value="ECO:0007669"/>
    <property type="project" value="InterPro"/>
</dbReference>
<dbReference type="Pfam" id="PF00005">
    <property type="entry name" value="ABC_tran"/>
    <property type="match status" value="1"/>
</dbReference>
<dbReference type="Proteomes" id="UP000278222">
    <property type="component" value="Unassembled WGS sequence"/>
</dbReference>
<proteinExistence type="inferred from homology"/>
<dbReference type="Pfam" id="PF08352">
    <property type="entry name" value="oligo_HPY"/>
    <property type="match status" value="1"/>
</dbReference>
<accession>A0A3N1KZ14</accession>
<sequence length="334" mass="35971">MSEAPVLEVSGLTTEFRIHGQWHAAIRGVSFKLARGETLAIVGESGCGKSITALSVMGLVPPGAGRIAGGRILLEGRDLVPLSEPEMEKVRGNRVSMIFQEPMTSLNPVLTVGFQVAESLHYHRGLGRAEARKTALALFEQVKIPSAARRFDDYPHQFSGGMRQRVMIAMALACNPAVLLADEPTTALDVTIQAQVLALLAEVRESYGMAMVFITHNLGVVASIADRVMVMYAGEVVETAPIDAVFARPTHPYTEALLRSIPRVDRNTMELQAIGGQVPAISAMPSGCRFADRCALVEPRCRAADPPLTLLPDDPTHQVRCWVRGGTVAAEAVQ</sequence>
<evidence type="ECO:0000256" key="1">
    <source>
        <dbReference type="ARBA" id="ARBA00004417"/>
    </source>
</evidence>
<dbReference type="PROSITE" id="PS00211">
    <property type="entry name" value="ABC_TRANSPORTER_1"/>
    <property type="match status" value="1"/>
</dbReference>
<name>A0A3N1KZ14_9PROT</name>
<protein>
    <submittedName>
        <fullName evidence="9">Peptide/nickel transport system ATP-binding protein</fullName>
    </submittedName>
</protein>
<keyword evidence="3" id="KW-0813">Transport</keyword>
<evidence type="ECO:0000256" key="4">
    <source>
        <dbReference type="ARBA" id="ARBA00022475"/>
    </source>
</evidence>
<feature type="domain" description="ABC transporter" evidence="8">
    <location>
        <begin position="7"/>
        <end position="258"/>
    </location>
</feature>
<dbReference type="InterPro" id="IPR050388">
    <property type="entry name" value="ABC_Ni/Peptide_Import"/>
</dbReference>
<dbReference type="InterPro" id="IPR017871">
    <property type="entry name" value="ABC_transporter-like_CS"/>
</dbReference>
<evidence type="ECO:0000256" key="7">
    <source>
        <dbReference type="ARBA" id="ARBA00023136"/>
    </source>
</evidence>
<comment type="caution">
    <text evidence="9">The sequence shown here is derived from an EMBL/GenBank/DDBJ whole genome shotgun (WGS) entry which is preliminary data.</text>
</comment>
<keyword evidence="4" id="KW-1003">Cell membrane</keyword>
<keyword evidence="5" id="KW-0547">Nucleotide-binding</keyword>
<evidence type="ECO:0000259" key="8">
    <source>
        <dbReference type="PROSITE" id="PS50893"/>
    </source>
</evidence>
<keyword evidence="6 9" id="KW-0067">ATP-binding</keyword>
<dbReference type="CDD" id="cd03257">
    <property type="entry name" value="ABC_NikE_OppD_transporters"/>
    <property type="match status" value="1"/>
</dbReference>
<dbReference type="PANTHER" id="PTHR43297">
    <property type="entry name" value="OLIGOPEPTIDE TRANSPORT ATP-BINDING PROTEIN APPD"/>
    <property type="match status" value="1"/>
</dbReference>
<evidence type="ECO:0000313" key="10">
    <source>
        <dbReference type="Proteomes" id="UP000278222"/>
    </source>
</evidence>
<keyword evidence="10" id="KW-1185">Reference proteome</keyword>
<dbReference type="GO" id="GO:0015833">
    <property type="term" value="P:peptide transport"/>
    <property type="evidence" value="ECO:0007669"/>
    <property type="project" value="InterPro"/>
</dbReference>
<dbReference type="InterPro" id="IPR003593">
    <property type="entry name" value="AAA+_ATPase"/>
</dbReference>
<dbReference type="SMART" id="SM00382">
    <property type="entry name" value="AAA"/>
    <property type="match status" value="1"/>
</dbReference>
<dbReference type="PANTHER" id="PTHR43297:SF2">
    <property type="entry name" value="DIPEPTIDE TRANSPORT ATP-BINDING PROTEIN DPPD"/>
    <property type="match status" value="1"/>
</dbReference>
<dbReference type="GO" id="GO:0005524">
    <property type="term" value="F:ATP binding"/>
    <property type="evidence" value="ECO:0007669"/>
    <property type="project" value="UniProtKB-KW"/>
</dbReference>
<reference evidence="9 10" key="1">
    <citation type="submission" date="2018-11" db="EMBL/GenBank/DDBJ databases">
        <title>Genomic Encyclopedia of Type Strains, Phase IV (KMG-IV): sequencing the most valuable type-strain genomes for metagenomic binning, comparative biology and taxonomic classification.</title>
        <authorList>
            <person name="Goeker M."/>
        </authorList>
    </citation>
    <scope>NUCLEOTIDE SEQUENCE [LARGE SCALE GENOMIC DNA]</scope>
    <source>
        <strain evidence="9 10">DSM 5900</strain>
    </source>
</reference>
<evidence type="ECO:0000256" key="6">
    <source>
        <dbReference type="ARBA" id="ARBA00022840"/>
    </source>
</evidence>